<reference evidence="2 3" key="1">
    <citation type="submission" date="2016-10" db="EMBL/GenBank/DDBJ databases">
        <authorList>
            <person name="Varghese N."/>
            <person name="Submissions S."/>
        </authorList>
    </citation>
    <scope>NUCLEOTIDE SEQUENCE [LARGE SCALE GENOMIC DNA]</scope>
    <source>
        <strain evidence="2 3">BS2776</strain>
    </source>
</reference>
<keyword evidence="3" id="KW-1185">Reference proteome</keyword>
<feature type="domain" description="Extradiol ring-cleavage dioxygenase class III enzyme subunit B" evidence="1">
    <location>
        <begin position="29"/>
        <end position="267"/>
    </location>
</feature>
<evidence type="ECO:0000313" key="2">
    <source>
        <dbReference type="EMBL" id="SDN67153.1"/>
    </source>
</evidence>
<sequence length="271" mass="29518">MTIVSAFLVPGSPLPHLRPDVDSWRQFKVAMENVGEKLRASKPDVVLIYSTQWFAVLDEIWLTRHRSLDVHVDENWHEFGELPYDIHTDVDLANACIESCRAAGVNARGADYESFPIDTGTIVACNALKVGTPELPVVVASNNLYDNQAATEKLAALAVACISEKGKRIAVIGVGGLSGSVFTTAVDPVEDRVVKKVEDDCNKKILSLMESGNIQALREALNSYAKEARAEMGFKHFHWLLGALDGHFKGAIVHHYGAIYGSGAAVVEFSI</sequence>
<dbReference type="RefSeq" id="WP_060548838.1">
    <property type="nucleotide sequence ID" value="NZ_JYLI01000007.1"/>
</dbReference>
<dbReference type="EMBL" id="LT629706">
    <property type="protein sequence ID" value="SDN67153.1"/>
    <property type="molecule type" value="Genomic_DNA"/>
</dbReference>
<organism evidence="2 3">
    <name type="scientific">Pseudomonas poae</name>
    <dbReference type="NCBI Taxonomy" id="200451"/>
    <lineage>
        <taxon>Bacteria</taxon>
        <taxon>Pseudomonadati</taxon>
        <taxon>Pseudomonadota</taxon>
        <taxon>Gammaproteobacteria</taxon>
        <taxon>Pseudomonadales</taxon>
        <taxon>Pseudomonadaceae</taxon>
        <taxon>Pseudomonas</taxon>
    </lineage>
</organism>
<dbReference type="SUPFAM" id="SSF53213">
    <property type="entry name" value="LigB-like"/>
    <property type="match status" value="1"/>
</dbReference>
<gene>
    <name evidence="2" type="ORF">SAMN04490208_1071</name>
</gene>
<evidence type="ECO:0000259" key="1">
    <source>
        <dbReference type="Pfam" id="PF02900"/>
    </source>
</evidence>
<name>A0ABY0RCU1_9PSED</name>
<dbReference type="Gene3D" id="3.40.830.10">
    <property type="entry name" value="LigB-like"/>
    <property type="match status" value="1"/>
</dbReference>
<proteinExistence type="predicted"/>
<dbReference type="InterPro" id="IPR004183">
    <property type="entry name" value="Xdiol_dOase_suB"/>
</dbReference>
<dbReference type="Proteomes" id="UP000181903">
    <property type="component" value="Chromosome I"/>
</dbReference>
<accession>A0ABY0RCU1</accession>
<dbReference type="Pfam" id="PF02900">
    <property type="entry name" value="LigB"/>
    <property type="match status" value="1"/>
</dbReference>
<evidence type="ECO:0000313" key="3">
    <source>
        <dbReference type="Proteomes" id="UP000181903"/>
    </source>
</evidence>
<protein>
    <submittedName>
        <fullName evidence="2">2-aminophenol/2-amino-5-chlorophenol 1,6-dioxygenase alpha subunit</fullName>
    </submittedName>
</protein>